<reference evidence="1" key="2">
    <citation type="journal article" date="2015" name="Data Brief">
        <title>Shoot transcriptome of the giant reed, Arundo donax.</title>
        <authorList>
            <person name="Barrero R.A."/>
            <person name="Guerrero F.D."/>
            <person name="Moolhuijzen P."/>
            <person name="Goolsby J.A."/>
            <person name="Tidwell J."/>
            <person name="Bellgard S.E."/>
            <person name="Bellgard M.I."/>
        </authorList>
    </citation>
    <scope>NUCLEOTIDE SEQUENCE</scope>
    <source>
        <tissue evidence="1">Shoot tissue taken approximately 20 cm above the soil surface</tissue>
    </source>
</reference>
<protein>
    <submittedName>
        <fullName evidence="1">Chaperone clpb, putative</fullName>
    </submittedName>
</protein>
<organism evidence="1">
    <name type="scientific">Arundo donax</name>
    <name type="common">Giant reed</name>
    <name type="synonym">Donax arundinaceus</name>
    <dbReference type="NCBI Taxonomy" id="35708"/>
    <lineage>
        <taxon>Eukaryota</taxon>
        <taxon>Viridiplantae</taxon>
        <taxon>Streptophyta</taxon>
        <taxon>Embryophyta</taxon>
        <taxon>Tracheophyta</taxon>
        <taxon>Spermatophyta</taxon>
        <taxon>Magnoliopsida</taxon>
        <taxon>Liliopsida</taxon>
        <taxon>Poales</taxon>
        <taxon>Poaceae</taxon>
        <taxon>PACMAD clade</taxon>
        <taxon>Arundinoideae</taxon>
        <taxon>Arundineae</taxon>
        <taxon>Arundo</taxon>
    </lineage>
</organism>
<name>A0A0A9F7T0_ARUDO</name>
<evidence type="ECO:0000313" key="1">
    <source>
        <dbReference type="EMBL" id="JAE08407.1"/>
    </source>
</evidence>
<dbReference type="AlphaFoldDB" id="A0A0A9F7T0"/>
<reference evidence="1" key="1">
    <citation type="submission" date="2014-09" db="EMBL/GenBank/DDBJ databases">
        <authorList>
            <person name="Magalhaes I.L.F."/>
            <person name="Oliveira U."/>
            <person name="Santos F.R."/>
            <person name="Vidigal T.H.D.A."/>
            <person name="Brescovit A.D."/>
            <person name="Santos A.J."/>
        </authorList>
    </citation>
    <scope>NUCLEOTIDE SEQUENCE</scope>
    <source>
        <tissue evidence="1">Shoot tissue taken approximately 20 cm above the soil surface</tissue>
    </source>
</reference>
<sequence length="45" mass="4999">MMMTQLVKLTVLPCESVILPSSNSCSKMLKTSWCAFSISSKRTTE</sequence>
<dbReference type="EMBL" id="GBRH01189489">
    <property type="protein sequence ID" value="JAE08407.1"/>
    <property type="molecule type" value="Transcribed_RNA"/>
</dbReference>
<accession>A0A0A9F7T0</accession>
<proteinExistence type="predicted"/>